<comment type="pathway">
    <text evidence="9">Carbohydrate metabolism; D-ribose degradation; D-ribose 5-phosphate from beta-D-ribopyranose: step 2/2.</text>
</comment>
<dbReference type="PRINTS" id="PR00990">
    <property type="entry name" value="RIBOKINASE"/>
</dbReference>
<dbReference type="EC" id="2.7.1.15" evidence="9"/>
<comment type="function">
    <text evidence="9">Catalyzes the phosphorylation of ribose at O-5 in a reaction requiring ATP and magnesium. The resulting D-ribose-5-phosphate can then be used either for sythesis of nucleotides, histidine, and tryptophan, or as a component of the pentose phosphate pathway.</text>
</comment>
<feature type="binding site" evidence="9">
    <location>
        <position position="267"/>
    </location>
    <ligand>
        <name>K(+)</name>
        <dbReference type="ChEBI" id="CHEBI:29103"/>
    </ligand>
</feature>
<feature type="binding site" evidence="9">
    <location>
        <position position="234"/>
    </location>
    <ligand>
        <name>substrate</name>
    </ligand>
</feature>
<feature type="active site" description="Proton acceptor" evidence="9">
    <location>
        <position position="234"/>
    </location>
</feature>
<evidence type="ECO:0000256" key="2">
    <source>
        <dbReference type="ARBA" id="ARBA00022723"/>
    </source>
</evidence>
<evidence type="ECO:0000256" key="6">
    <source>
        <dbReference type="ARBA" id="ARBA00022842"/>
    </source>
</evidence>
<proteinExistence type="inferred from homology"/>
<dbReference type="GO" id="GO:0046872">
    <property type="term" value="F:metal ion binding"/>
    <property type="evidence" value="ECO:0007669"/>
    <property type="project" value="UniProtKB-KW"/>
</dbReference>
<organism evidence="11 12">
    <name type="scientific">Actibacterium naphthalenivorans</name>
    <dbReference type="NCBI Taxonomy" id="1614693"/>
    <lineage>
        <taxon>Bacteria</taxon>
        <taxon>Pseudomonadati</taxon>
        <taxon>Pseudomonadota</taxon>
        <taxon>Alphaproteobacteria</taxon>
        <taxon>Rhodobacterales</taxon>
        <taxon>Roseobacteraceae</taxon>
        <taxon>Actibacterium</taxon>
    </lineage>
</organism>
<keyword evidence="4 9" id="KW-0418">Kinase</keyword>
<dbReference type="HAMAP" id="MF_01987">
    <property type="entry name" value="Ribokinase"/>
    <property type="match status" value="1"/>
</dbReference>
<comment type="caution">
    <text evidence="11">The sequence shown here is derived from an EMBL/GenBank/DDBJ whole genome shotgun (WGS) entry which is preliminary data.</text>
</comment>
<protein>
    <recommendedName>
        <fullName evidence="9">Ribokinase</fullName>
        <shortName evidence="9">RK</shortName>
        <ecNumber evidence="9">2.7.1.15</ecNumber>
    </recommendedName>
</protein>
<gene>
    <name evidence="9" type="primary">rbsK</name>
    <name evidence="11" type="ORF">GGR17_001394</name>
</gene>
<dbReference type="Proteomes" id="UP000585681">
    <property type="component" value="Unassembled WGS sequence"/>
</dbReference>
<comment type="catalytic activity">
    <reaction evidence="9">
        <text>D-ribose + ATP = D-ribose 5-phosphate + ADP + H(+)</text>
        <dbReference type="Rhea" id="RHEA:13697"/>
        <dbReference type="ChEBI" id="CHEBI:15378"/>
        <dbReference type="ChEBI" id="CHEBI:30616"/>
        <dbReference type="ChEBI" id="CHEBI:47013"/>
        <dbReference type="ChEBI" id="CHEBI:78346"/>
        <dbReference type="ChEBI" id="CHEBI:456216"/>
        <dbReference type="EC" id="2.7.1.15"/>
    </reaction>
</comment>
<dbReference type="PANTHER" id="PTHR10584:SF166">
    <property type="entry name" value="RIBOKINASE"/>
    <property type="match status" value="1"/>
</dbReference>
<accession>A0A840C9R2</accession>
<comment type="similarity">
    <text evidence="9">Belongs to the carbohydrate kinase PfkB family. Ribokinase subfamily.</text>
</comment>
<feature type="binding site" evidence="9">
    <location>
        <begin position="201"/>
        <end position="206"/>
    </location>
    <ligand>
        <name>ATP</name>
        <dbReference type="ChEBI" id="CHEBI:30616"/>
    </ligand>
</feature>
<evidence type="ECO:0000259" key="10">
    <source>
        <dbReference type="Pfam" id="PF00294"/>
    </source>
</evidence>
<feature type="binding site" evidence="9">
    <location>
        <position position="264"/>
    </location>
    <ligand>
        <name>K(+)</name>
        <dbReference type="ChEBI" id="CHEBI:29103"/>
    </ligand>
</feature>
<keyword evidence="2 9" id="KW-0479">Metal-binding</keyword>
<feature type="binding site" evidence="9">
    <location>
        <position position="230"/>
    </location>
    <ligand>
        <name>K(+)</name>
        <dbReference type="ChEBI" id="CHEBI:29103"/>
    </ligand>
</feature>
<comment type="cofactor">
    <cofactor evidence="9">
        <name>Mg(2+)</name>
        <dbReference type="ChEBI" id="CHEBI:18420"/>
    </cofactor>
    <text evidence="9">Requires a divalent cation, most likely magnesium in vivo, as an electrophilic catalyst to aid phosphoryl group transfer. It is the chelate of the metal and the nucleotide that is the actual substrate.</text>
</comment>
<keyword evidence="6 9" id="KW-0460">Magnesium</keyword>
<feature type="binding site" evidence="9">
    <location>
        <begin position="233"/>
        <end position="234"/>
    </location>
    <ligand>
        <name>ATP</name>
        <dbReference type="ChEBI" id="CHEBI:30616"/>
    </ligand>
</feature>
<dbReference type="GO" id="GO:0005737">
    <property type="term" value="C:cytoplasm"/>
    <property type="evidence" value="ECO:0007669"/>
    <property type="project" value="UniProtKB-SubCell"/>
</dbReference>
<keyword evidence="3 9" id="KW-0547">Nucleotide-binding</keyword>
<keyword evidence="5 9" id="KW-0067">ATP-binding</keyword>
<dbReference type="Gene3D" id="3.40.1190.20">
    <property type="match status" value="1"/>
</dbReference>
<evidence type="ECO:0000256" key="4">
    <source>
        <dbReference type="ARBA" id="ARBA00022777"/>
    </source>
</evidence>
<dbReference type="UniPathway" id="UPA00916">
    <property type="reaction ID" value="UER00889"/>
</dbReference>
<evidence type="ECO:0000313" key="12">
    <source>
        <dbReference type="Proteomes" id="UP000585681"/>
    </source>
</evidence>
<dbReference type="GO" id="GO:0005524">
    <property type="term" value="F:ATP binding"/>
    <property type="evidence" value="ECO:0007669"/>
    <property type="project" value="UniProtKB-UniRule"/>
</dbReference>
<keyword evidence="8 9" id="KW-0119">Carbohydrate metabolism</keyword>
<dbReference type="InterPro" id="IPR011611">
    <property type="entry name" value="PfkB_dom"/>
</dbReference>
<dbReference type="EMBL" id="JACIEQ010000001">
    <property type="protein sequence ID" value="MBB4021603.1"/>
    <property type="molecule type" value="Genomic_DNA"/>
</dbReference>
<dbReference type="CDD" id="cd01174">
    <property type="entry name" value="ribokinase"/>
    <property type="match status" value="1"/>
</dbReference>
<keyword evidence="1 9" id="KW-0808">Transferase</keyword>
<evidence type="ECO:0000256" key="1">
    <source>
        <dbReference type="ARBA" id="ARBA00022679"/>
    </source>
</evidence>
<feature type="binding site" evidence="9">
    <location>
        <begin position="10"/>
        <end position="12"/>
    </location>
    <ligand>
        <name>substrate</name>
    </ligand>
</feature>
<evidence type="ECO:0000256" key="5">
    <source>
        <dbReference type="ARBA" id="ARBA00022840"/>
    </source>
</evidence>
<sequence>MTIYNLGSINADYVYDVPHLPAGGETIAATAHRVGLGGKGANQSVAARLAGAEVRHIGAVGADGRWAVERLRGFGVDVAHVAEVGGPTAHAIINVDPQGENMIVLLAGANALQDEARIGAALADAGPGDTLLLQNETTCQLSAAQRAGACGMRVIYSAAPFQAEAVKQMLPLTTILVLNEVEAAQLSDTLGGRMLPDMIVTRGARGASWAVRGGETVEIPAFAVEAVDTTGAGDCFIGSVAACLDLGMGREEALRYGAAAAALQVSRPGTADAMPPRDEVLAFLGRA</sequence>
<keyword evidence="7 9" id="KW-0630">Potassium</keyword>
<dbReference type="AlphaFoldDB" id="A0A840C9R2"/>
<dbReference type="InterPro" id="IPR029056">
    <property type="entry name" value="Ribokinase-like"/>
</dbReference>
<dbReference type="PANTHER" id="PTHR10584">
    <property type="entry name" value="SUGAR KINASE"/>
    <property type="match status" value="1"/>
</dbReference>
<comment type="subunit">
    <text evidence="9">Homodimer.</text>
</comment>
<feature type="binding site" evidence="9">
    <location>
        <position position="269"/>
    </location>
    <ligand>
        <name>K(+)</name>
        <dbReference type="ChEBI" id="CHEBI:29103"/>
    </ligand>
</feature>
<dbReference type="SUPFAM" id="SSF53613">
    <property type="entry name" value="Ribokinase-like"/>
    <property type="match status" value="1"/>
</dbReference>
<keyword evidence="9" id="KW-0963">Cytoplasm</keyword>
<dbReference type="Pfam" id="PF00294">
    <property type="entry name" value="PfkB"/>
    <property type="match status" value="1"/>
</dbReference>
<dbReference type="RefSeq" id="WP_054537558.1">
    <property type="nucleotide sequence ID" value="NZ_JACIEQ010000001.1"/>
</dbReference>
<keyword evidence="12" id="KW-1185">Reference proteome</keyword>
<name>A0A840C9R2_9RHOB</name>
<feature type="domain" description="Carbohydrate kinase PfkB" evidence="10">
    <location>
        <begin position="6"/>
        <end position="275"/>
    </location>
</feature>
<feature type="binding site" evidence="9">
    <location>
        <position position="136"/>
    </location>
    <ligand>
        <name>substrate</name>
    </ligand>
</feature>
<evidence type="ECO:0000256" key="3">
    <source>
        <dbReference type="ARBA" id="ARBA00022741"/>
    </source>
</evidence>
<feature type="binding site" evidence="9">
    <location>
        <position position="179"/>
    </location>
    <ligand>
        <name>ATP</name>
        <dbReference type="ChEBI" id="CHEBI:30616"/>
    </ligand>
</feature>
<dbReference type="GO" id="GO:0019303">
    <property type="term" value="P:D-ribose catabolic process"/>
    <property type="evidence" value="ECO:0007669"/>
    <property type="project" value="UniProtKB-UniRule"/>
</dbReference>
<comment type="caution">
    <text evidence="9">Lacks conserved residue(s) required for the propagation of feature annotation.</text>
</comment>
<reference evidence="11" key="1">
    <citation type="submission" date="2020-08" db="EMBL/GenBank/DDBJ databases">
        <title>Genomic Encyclopedia of Type Strains, Phase IV (KMG-IV): sequencing the most valuable type-strain genomes for metagenomic binning, comparative biology and taxonomic classification.</title>
        <authorList>
            <person name="Goeker M."/>
        </authorList>
    </citation>
    <scope>NUCLEOTIDE SEQUENCE [LARGE SCALE GENOMIC DNA]</scope>
    <source>
        <strain evidence="11">DSM 105040</strain>
    </source>
</reference>
<feature type="binding site" evidence="9">
    <location>
        <begin position="38"/>
        <end position="42"/>
    </location>
    <ligand>
        <name>substrate</name>
    </ligand>
</feature>
<evidence type="ECO:0000256" key="9">
    <source>
        <dbReference type="HAMAP-Rule" id="MF_01987"/>
    </source>
</evidence>
<feature type="binding site" evidence="9">
    <location>
        <position position="228"/>
    </location>
    <ligand>
        <name>K(+)</name>
        <dbReference type="ChEBI" id="CHEBI:29103"/>
    </ligand>
</feature>
<dbReference type="InterPro" id="IPR002139">
    <property type="entry name" value="Ribo/fructo_kinase"/>
</dbReference>
<evidence type="ECO:0000256" key="8">
    <source>
        <dbReference type="ARBA" id="ARBA00023277"/>
    </source>
</evidence>
<dbReference type="GO" id="GO:0004747">
    <property type="term" value="F:ribokinase activity"/>
    <property type="evidence" value="ECO:0007669"/>
    <property type="project" value="UniProtKB-UniRule"/>
</dbReference>
<comment type="activity regulation">
    <text evidence="9">Activated by a monovalent cation that binds near, but not in, the active site. The most likely occupant of the site in vivo is potassium. Ion binding induces a conformational change that may alter substrate affinity.</text>
</comment>
<dbReference type="InterPro" id="IPR011877">
    <property type="entry name" value="Ribokinase"/>
</dbReference>
<comment type="subcellular location">
    <subcellularLocation>
        <location evidence="9">Cytoplasm</location>
    </subcellularLocation>
</comment>
<evidence type="ECO:0000313" key="11">
    <source>
        <dbReference type="EMBL" id="MBB4021603.1"/>
    </source>
</evidence>
<evidence type="ECO:0000256" key="7">
    <source>
        <dbReference type="ARBA" id="ARBA00022958"/>
    </source>
</evidence>